<dbReference type="AlphaFoldDB" id="A0A8J2HR28"/>
<evidence type="ECO:0000256" key="1">
    <source>
        <dbReference type="SAM" id="MobiDB-lite"/>
    </source>
</evidence>
<proteinExistence type="predicted"/>
<keyword evidence="3" id="KW-1185">Reference proteome</keyword>
<name>A0A8J2HR28_COTCN</name>
<evidence type="ECO:0000313" key="2">
    <source>
        <dbReference type="EMBL" id="CAG5109063.1"/>
    </source>
</evidence>
<dbReference type="EMBL" id="CAJNRD030001124">
    <property type="protein sequence ID" value="CAG5109063.1"/>
    <property type="molecule type" value="Genomic_DNA"/>
</dbReference>
<evidence type="ECO:0000313" key="3">
    <source>
        <dbReference type="Proteomes" id="UP000786811"/>
    </source>
</evidence>
<organism evidence="2 3">
    <name type="scientific">Cotesia congregata</name>
    <name type="common">Parasitoid wasp</name>
    <name type="synonym">Apanteles congregatus</name>
    <dbReference type="NCBI Taxonomy" id="51543"/>
    <lineage>
        <taxon>Eukaryota</taxon>
        <taxon>Metazoa</taxon>
        <taxon>Ecdysozoa</taxon>
        <taxon>Arthropoda</taxon>
        <taxon>Hexapoda</taxon>
        <taxon>Insecta</taxon>
        <taxon>Pterygota</taxon>
        <taxon>Neoptera</taxon>
        <taxon>Endopterygota</taxon>
        <taxon>Hymenoptera</taxon>
        <taxon>Apocrita</taxon>
        <taxon>Ichneumonoidea</taxon>
        <taxon>Braconidae</taxon>
        <taxon>Microgastrinae</taxon>
        <taxon>Cotesia</taxon>
    </lineage>
</organism>
<sequence>MKITDGKTFVVYVGITIWLHVSFEVEKSNALILRHKIPNQTKWYKTRYCLRNRNCEDDQICGLGICINPCLYKKYCNNEVFQVSNHKTRCQNVLLMTTISTTNNVMSTTTSTESKTTTNGKIDSTPAILSRVGAPVIPTTPKILDLSNEGTRQSTPAILSRVGAPVIPTTPKISLDFSNEGTRQSTPKIPSTVGAPATPRRPEILSEFFPPVAPLVTSTPRFPPVPRLPIIPGLSSPSPVAMPVFSTTRYPSLPGPSTPDHSRPVVAPLVHMRSGFPPVSHPIILGSSTPSPIAIPVSSMLRSPSLRPPSIPGLPSPPPVAMPVFSTTRYPSLPGPSTPDHSRPVAPPLVHMRTGFPLRPPSIPGLPSPPPVAMPVFSTTRYPSLPGPSTPDHSRPVVAPLVHMRSGFPPVSHPIILGSSTPSPIAIPVSSMLRSPSLRPPSIPGLPSPPPVAMPVFSTTRYPSLPGPSTPDHSRPVVAPLVHMRSGFPPVSHPIILGSSTPSPIAIPVSSMLRSPSLRPPSIPGLPSPPPVAMPVFSTTRYPSLPGPSTPDHSRPVVAPLVHMRSGFPPVSHPIILGSSTPSPIAIPVSSMLRSPSLRPPSIPGLPSPPPVAMPVFSTTRYPSLPGPSTPDHSRPVVAPLVHMRSGFPPVSHPIILGSSTPSPIAIPVSSMLRSPSLRPPSIPGLPSPPPVAMPVFSTTRYPSLPGPSTPDHSRPVVAPLVHMRSGFPPVSHPIILGSSTPSPIAIPVSSMLRSPSLRPPSIPGLPSPPPVAMPVFSTTRYPSLPGPSTPDHSRPVVAPLVHMRSGFPPVSHPIILGSSTPSPIAIPVSSMLRSPSLRPPSIPGLPSPSPVAMPVFSTTRYPFITTPAF</sequence>
<gene>
    <name evidence="2" type="ORF">HICCMSTLAB_LOCUS13699</name>
</gene>
<feature type="compositionally biased region" description="Polar residues" evidence="1">
    <location>
        <begin position="176"/>
        <end position="189"/>
    </location>
</feature>
<protein>
    <submittedName>
        <fullName evidence="2">Uncharacterized protein</fullName>
    </submittedName>
</protein>
<dbReference type="Proteomes" id="UP000786811">
    <property type="component" value="Unassembled WGS sequence"/>
</dbReference>
<feature type="region of interest" description="Disordered" evidence="1">
    <location>
        <begin position="175"/>
        <end position="197"/>
    </location>
</feature>
<reference evidence="2" key="1">
    <citation type="submission" date="2021-04" db="EMBL/GenBank/DDBJ databases">
        <authorList>
            <person name="Chebbi M.A.C M."/>
        </authorList>
    </citation>
    <scope>NUCLEOTIDE SEQUENCE</scope>
</reference>
<comment type="caution">
    <text evidence="2">The sequence shown here is derived from an EMBL/GenBank/DDBJ whole genome shotgun (WGS) entry which is preliminary data.</text>
</comment>
<accession>A0A8J2HR28</accession>